<dbReference type="EMBL" id="JARVKF010000068">
    <property type="protein sequence ID" value="KAK9423640.1"/>
    <property type="molecule type" value="Genomic_DNA"/>
</dbReference>
<dbReference type="Proteomes" id="UP001408356">
    <property type="component" value="Unassembled WGS sequence"/>
</dbReference>
<protein>
    <submittedName>
        <fullName evidence="2">Uncharacterized protein</fullName>
    </submittedName>
</protein>
<evidence type="ECO:0000313" key="3">
    <source>
        <dbReference type="Proteomes" id="UP001408356"/>
    </source>
</evidence>
<feature type="region of interest" description="Disordered" evidence="1">
    <location>
        <begin position="96"/>
        <end position="122"/>
    </location>
</feature>
<comment type="caution">
    <text evidence="2">The sequence shown here is derived from an EMBL/GenBank/DDBJ whole genome shotgun (WGS) entry which is preliminary data.</text>
</comment>
<evidence type="ECO:0000313" key="2">
    <source>
        <dbReference type="EMBL" id="KAK9423640.1"/>
    </source>
</evidence>
<sequence length="161" mass="17623">MSPPPSAKAKLPAAADQYTSATLDTEARNEIYKILIHEGYIEKIQERLLHRLHSDPSNWPTALEQRGVELLRSGEVTTFPTLIRKVLEEVRLDTQAKGSKDLAKNGEVNGTTTNGKSKAVNGAGAGENNLALPHEVVQDLVKYTKDLLKEVMETDDSDDGS</sequence>
<organism evidence="2 3">
    <name type="scientific">Seiridium unicorne</name>
    <dbReference type="NCBI Taxonomy" id="138068"/>
    <lineage>
        <taxon>Eukaryota</taxon>
        <taxon>Fungi</taxon>
        <taxon>Dikarya</taxon>
        <taxon>Ascomycota</taxon>
        <taxon>Pezizomycotina</taxon>
        <taxon>Sordariomycetes</taxon>
        <taxon>Xylariomycetidae</taxon>
        <taxon>Amphisphaeriales</taxon>
        <taxon>Sporocadaceae</taxon>
        <taxon>Seiridium</taxon>
    </lineage>
</organism>
<reference evidence="2 3" key="1">
    <citation type="journal article" date="2024" name="J. Plant Pathol.">
        <title>Sequence and assembly of the genome of Seiridium unicorne, isolate CBS 538.82, causal agent of cypress canker disease.</title>
        <authorList>
            <person name="Scali E."/>
            <person name="Rocca G.D."/>
            <person name="Danti R."/>
            <person name="Garbelotto M."/>
            <person name="Barberini S."/>
            <person name="Baroncelli R."/>
            <person name="Emiliani G."/>
        </authorList>
    </citation>
    <scope>NUCLEOTIDE SEQUENCE [LARGE SCALE GENOMIC DNA]</scope>
    <source>
        <strain evidence="2 3">BM-138-508</strain>
    </source>
</reference>
<proteinExistence type="predicted"/>
<accession>A0ABR2V9N9</accession>
<evidence type="ECO:0000256" key="1">
    <source>
        <dbReference type="SAM" id="MobiDB-lite"/>
    </source>
</evidence>
<keyword evidence="3" id="KW-1185">Reference proteome</keyword>
<gene>
    <name evidence="2" type="ORF">SUNI508_04121</name>
</gene>
<name>A0ABR2V9N9_9PEZI</name>